<sequence length="544" mass="60187">MPRVLQVILILAILLFCVLIGGFFGIQFSQRHHGGASDAIFGQQQKKIHEVFSIISALYVDEVDGGELVDSGIEGMTQALDPHTTYLKADQVSVSNSEFQGNFEGIGIEFDIVHDTLLVVTPLAGGPSETAGIKAGDRIVAIDTLSAIGLSPMDVLNRLRGKKGSVVTLKIYRPYTSRNFTVDIVRDKIPTYSVDAFFMLDDITGYIRMSRFVATTAHEFRAAMEKLLEQGMQKLIVDVRGNPGGYLDQAVEVADEFLGEGQLIVYTKSRNGGPDEMRYSATSGGLFEGREVMVLADRGSASAAEILAGALQDNERAMIVGELTFGKGLVQRQFDLDDGSAVRLTIARYFTPSGRRIQRDFSPGSEGREQYYLESHESRDGEKLFSEAGSLEVDSDIEGITVFRPSQELFKSSGGIVPNFWVVEPSINEFYSTLLTMGVLDETALMIIDDPSSSVRGFDEDVDGFIDTYAENERAERYLREICSEKEIVFNEKQFADEKESILSSIKSRIARQLFGINAQIRVLAEESDKMLHFAHDYIRRDAA</sequence>
<dbReference type="PANTHER" id="PTHR32060">
    <property type="entry name" value="TAIL-SPECIFIC PROTEASE"/>
    <property type="match status" value="1"/>
</dbReference>
<protein>
    <submittedName>
        <fullName evidence="8">Peptidase S41</fullName>
    </submittedName>
</protein>
<dbReference type="InterPro" id="IPR036034">
    <property type="entry name" value="PDZ_sf"/>
</dbReference>
<keyword evidence="4 5" id="KW-0720">Serine protease</keyword>
<dbReference type="InterPro" id="IPR001478">
    <property type="entry name" value="PDZ"/>
</dbReference>
<evidence type="ECO:0000313" key="8">
    <source>
        <dbReference type="EMBL" id="PWW83010.1"/>
    </source>
</evidence>
<dbReference type="InterPro" id="IPR004447">
    <property type="entry name" value="Peptidase_S41A"/>
</dbReference>
<organism evidence="8 9">
    <name type="scientific">Prosthecochloris marina</name>
    <dbReference type="NCBI Taxonomy" id="2017681"/>
    <lineage>
        <taxon>Bacteria</taxon>
        <taxon>Pseudomonadati</taxon>
        <taxon>Chlorobiota</taxon>
        <taxon>Chlorobiia</taxon>
        <taxon>Chlorobiales</taxon>
        <taxon>Chlorobiaceae</taxon>
        <taxon>Prosthecochloris</taxon>
    </lineage>
</organism>
<dbReference type="PANTHER" id="PTHR32060:SF30">
    <property type="entry name" value="CARBOXY-TERMINAL PROCESSING PROTEASE CTPA"/>
    <property type="match status" value="1"/>
</dbReference>
<dbReference type="Pfam" id="PF03572">
    <property type="entry name" value="Peptidase_S41"/>
    <property type="match status" value="1"/>
</dbReference>
<keyword evidence="6" id="KW-1133">Transmembrane helix</keyword>
<dbReference type="Pfam" id="PF22694">
    <property type="entry name" value="CtpB_N-like"/>
    <property type="match status" value="1"/>
</dbReference>
<dbReference type="GO" id="GO:0007165">
    <property type="term" value="P:signal transduction"/>
    <property type="evidence" value="ECO:0007669"/>
    <property type="project" value="TreeGrafter"/>
</dbReference>
<dbReference type="EMBL" id="PDNZ01000001">
    <property type="protein sequence ID" value="PWW83010.1"/>
    <property type="molecule type" value="Genomic_DNA"/>
</dbReference>
<evidence type="ECO:0000259" key="7">
    <source>
        <dbReference type="PROSITE" id="PS50106"/>
    </source>
</evidence>
<dbReference type="Gene3D" id="3.30.750.44">
    <property type="match status" value="1"/>
</dbReference>
<feature type="domain" description="PDZ" evidence="7">
    <location>
        <begin position="91"/>
        <end position="166"/>
    </location>
</feature>
<dbReference type="PROSITE" id="PS50106">
    <property type="entry name" value="PDZ"/>
    <property type="match status" value="1"/>
</dbReference>
<name>A0A317T9J0_9CHLB</name>
<dbReference type="Gene3D" id="3.90.226.10">
    <property type="entry name" value="2-enoyl-CoA Hydratase, Chain A, domain 1"/>
    <property type="match status" value="1"/>
</dbReference>
<evidence type="ECO:0000256" key="3">
    <source>
        <dbReference type="ARBA" id="ARBA00022801"/>
    </source>
</evidence>
<dbReference type="InterPro" id="IPR029045">
    <property type="entry name" value="ClpP/crotonase-like_dom_sf"/>
</dbReference>
<evidence type="ECO:0000313" key="9">
    <source>
        <dbReference type="Proteomes" id="UP000246278"/>
    </source>
</evidence>
<dbReference type="SUPFAM" id="SSF50156">
    <property type="entry name" value="PDZ domain-like"/>
    <property type="match status" value="1"/>
</dbReference>
<dbReference type="GO" id="GO:0030288">
    <property type="term" value="C:outer membrane-bounded periplasmic space"/>
    <property type="evidence" value="ECO:0007669"/>
    <property type="project" value="TreeGrafter"/>
</dbReference>
<dbReference type="SMART" id="SM00245">
    <property type="entry name" value="TSPc"/>
    <property type="match status" value="1"/>
</dbReference>
<proteinExistence type="inferred from homology"/>
<dbReference type="GO" id="GO:0008236">
    <property type="term" value="F:serine-type peptidase activity"/>
    <property type="evidence" value="ECO:0007669"/>
    <property type="project" value="UniProtKB-KW"/>
</dbReference>
<dbReference type="GO" id="GO:0004175">
    <property type="term" value="F:endopeptidase activity"/>
    <property type="evidence" value="ECO:0007669"/>
    <property type="project" value="TreeGrafter"/>
</dbReference>
<dbReference type="RefSeq" id="WP_110022268.1">
    <property type="nucleotide sequence ID" value="NZ_PDNZ01000001.1"/>
</dbReference>
<comment type="similarity">
    <text evidence="1 5">Belongs to the peptidase S41A family.</text>
</comment>
<accession>A0A317T9J0</accession>
<evidence type="ECO:0000256" key="6">
    <source>
        <dbReference type="SAM" id="Phobius"/>
    </source>
</evidence>
<dbReference type="GO" id="GO:0006508">
    <property type="term" value="P:proteolysis"/>
    <property type="evidence" value="ECO:0007669"/>
    <property type="project" value="UniProtKB-KW"/>
</dbReference>
<dbReference type="OrthoDB" id="9812068at2"/>
<dbReference type="InterPro" id="IPR055210">
    <property type="entry name" value="CtpA/B_N"/>
</dbReference>
<keyword evidence="2 5" id="KW-0645">Protease</keyword>
<keyword evidence="3 5" id="KW-0378">Hydrolase</keyword>
<evidence type="ECO:0000256" key="1">
    <source>
        <dbReference type="ARBA" id="ARBA00009179"/>
    </source>
</evidence>
<dbReference type="Gene3D" id="2.30.42.10">
    <property type="match status" value="1"/>
</dbReference>
<dbReference type="CDD" id="cd07560">
    <property type="entry name" value="Peptidase_S41_CPP"/>
    <property type="match status" value="1"/>
</dbReference>
<keyword evidence="6" id="KW-0812">Transmembrane</keyword>
<dbReference type="AlphaFoldDB" id="A0A317T9J0"/>
<dbReference type="Proteomes" id="UP000246278">
    <property type="component" value="Unassembled WGS sequence"/>
</dbReference>
<dbReference type="InterPro" id="IPR005151">
    <property type="entry name" value="Tail-specific_protease"/>
</dbReference>
<evidence type="ECO:0000256" key="2">
    <source>
        <dbReference type="ARBA" id="ARBA00022670"/>
    </source>
</evidence>
<dbReference type="SUPFAM" id="SSF52096">
    <property type="entry name" value="ClpP/crotonase"/>
    <property type="match status" value="1"/>
</dbReference>
<dbReference type="NCBIfam" id="TIGR00225">
    <property type="entry name" value="prc"/>
    <property type="match status" value="1"/>
</dbReference>
<reference evidence="9" key="1">
    <citation type="submission" date="2017-10" db="EMBL/GenBank/DDBJ databases">
        <authorList>
            <person name="Gaisin V.A."/>
            <person name="Rysina M.S."/>
            <person name="Grouzdev D.S."/>
        </authorList>
    </citation>
    <scope>NUCLEOTIDE SEQUENCE [LARGE SCALE GENOMIC DNA]</scope>
    <source>
        <strain evidence="9">V1</strain>
    </source>
</reference>
<evidence type="ECO:0000256" key="5">
    <source>
        <dbReference type="RuleBase" id="RU004404"/>
    </source>
</evidence>
<evidence type="ECO:0000256" key="4">
    <source>
        <dbReference type="ARBA" id="ARBA00022825"/>
    </source>
</evidence>
<dbReference type="CDD" id="cd06782">
    <property type="entry name" value="cpPDZ_CPP-like"/>
    <property type="match status" value="1"/>
</dbReference>
<dbReference type="Pfam" id="PF17820">
    <property type="entry name" value="PDZ_6"/>
    <property type="match status" value="1"/>
</dbReference>
<keyword evidence="9" id="KW-1185">Reference proteome</keyword>
<feature type="transmembrane region" description="Helical" evidence="6">
    <location>
        <begin position="7"/>
        <end position="26"/>
    </location>
</feature>
<gene>
    <name evidence="8" type="ORF">CR164_00115</name>
</gene>
<dbReference type="SMART" id="SM00228">
    <property type="entry name" value="PDZ"/>
    <property type="match status" value="1"/>
</dbReference>
<keyword evidence="6" id="KW-0472">Membrane</keyword>
<comment type="caution">
    <text evidence="8">The sequence shown here is derived from an EMBL/GenBank/DDBJ whole genome shotgun (WGS) entry which is preliminary data.</text>
</comment>
<dbReference type="InterPro" id="IPR041489">
    <property type="entry name" value="PDZ_6"/>
</dbReference>